<dbReference type="EMBL" id="KU743882">
    <property type="protein sequence ID" value="ANY58853.1"/>
    <property type="molecule type" value="Genomic_DNA"/>
</dbReference>
<reference evidence="2" key="1">
    <citation type="submission" date="2016-02" db="EMBL/GenBank/DDBJ databases">
        <title>Genome analysis and avirulence gene cloning using a high-density RADseq linkage map of the flax rust fungus, Melampsora lini.</title>
        <authorList>
            <person name="Anderson C."/>
            <person name="Khan M.A."/>
            <person name="Catanzariti A.-M."/>
            <person name="Jack C.A."/>
            <person name="Nemri A."/>
            <person name="Lawrence G.J."/>
            <person name="Upadhyaya N.M."/>
            <person name="Hardham A.R."/>
            <person name="Ellis J.G."/>
            <person name="Dodds P.N."/>
            <person name="Jones D.A."/>
        </authorList>
    </citation>
    <scope>NUCLEOTIDE SEQUENCE</scope>
    <source>
        <strain evidence="2">CH5</strain>
    </source>
</reference>
<protein>
    <submittedName>
        <fullName evidence="2">AvrL2-A</fullName>
    </submittedName>
</protein>
<feature type="chain" id="PRO_5008534494" evidence="1">
    <location>
        <begin position="37"/>
        <end position="150"/>
    </location>
</feature>
<evidence type="ECO:0000256" key="1">
    <source>
        <dbReference type="SAM" id="SignalP"/>
    </source>
</evidence>
<proteinExistence type="predicted"/>
<gene>
    <name evidence="2" type="primary">AvrL2-A</name>
</gene>
<name>A0A1B2CW13_MELLI</name>
<dbReference type="AlphaFoldDB" id="A0A1B2CW13"/>
<feature type="signal peptide" evidence="1">
    <location>
        <begin position="1"/>
        <end position="36"/>
    </location>
</feature>
<evidence type="ECO:0000313" key="2">
    <source>
        <dbReference type="EMBL" id="ANY58853.1"/>
    </source>
</evidence>
<accession>A0A1B2CW13</accession>
<sequence length="150" mass="17273">MGKGNNIQTPCFRASQLRSFCLIAFLLCQSLQSIVSLPALSSKVELSAQKIKVQARVNQFVRENNRPPRRSELDVILSQENLKLKAGYLPPQSSTSHEDNWETLDKEIEEYRNGKSFKVEDLPKEEELVKYKADEVPPPRYDDYFIKTPK</sequence>
<keyword evidence="1" id="KW-0732">Signal</keyword>
<organism evidence="2">
    <name type="scientific">Melampsora lini</name>
    <name type="common">Rust fungus</name>
    <name type="synonym">Xyloma lini</name>
    <dbReference type="NCBI Taxonomy" id="5261"/>
    <lineage>
        <taxon>Eukaryota</taxon>
        <taxon>Fungi</taxon>
        <taxon>Dikarya</taxon>
        <taxon>Basidiomycota</taxon>
        <taxon>Pucciniomycotina</taxon>
        <taxon>Pucciniomycetes</taxon>
        <taxon>Pucciniales</taxon>
        <taxon>Melampsoraceae</taxon>
        <taxon>Melampsora</taxon>
    </lineage>
</organism>